<evidence type="ECO:0000256" key="1">
    <source>
        <dbReference type="SAM" id="MobiDB-lite"/>
    </source>
</evidence>
<name>A0ABQ8T9P4_PERAM</name>
<reference evidence="2 3" key="1">
    <citation type="journal article" date="2022" name="Allergy">
        <title>Genome assembly and annotation of Periplaneta americana reveal a comprehensive cockroach allergen profile.</title>
        <authorList>
            <person name="Wang L."/>
            <person name="Xiong Q."/>
            <person name="Saelim N."/>
            <person name="Wang L."/>
            <person name="Nong W."/>
            <person name="Wan A.T."/>
            <person name="Shi M."/>
            <person name="Liu X."/>
            <person name="Cao Q."/>
            <person name="Hui J.H.L."/>
            <person name="Sookrung N."/>
            <person name="Leung T.F."/>
            <person name="Tungtrongchitr A."/>
            <person name="Tsui S.K.W."/>
        </authorList>
    </citation>
    <scope>NUCLEOTIDE SEQUENCE [LARGE SCALE GENOMIC DNA]</scope>
    <source>
        <strain evidence="2">PWHHKU_190912</strain>
    </source>
</reference>
<evidence type="ECO:0000313" key="3">
    <source>
        <dbReference type="Proteomes" id="UP001148838"/>
    </source>
</evidence>
<proteinExistence type="predicted"/>
<protein>
    <submittedName>
        <fullName evidence="2">Uncharacterized protein</fullName>
    </submittedName>
</protein>
<dbReference type="Proteomes" id="UP001148838">
    <property type="component" value="Unassembled WGS sequence"/>
</dbReference>
<keyword evidence="3" id="KW-1185">Reference proteome</keyword>
<comment type="caution">
    <text evidence="2">The sequence shown here is derived from an EMBL/GenBank/DDBJ whole genome shotgun (WGS) entry which is preliminary data.</text>
</comment>
<evidence type="ECO:0000313" key="2">
    <source>
        <dbReference type="EMBL" id="KAJ4442395.1"/>
    </source>
</evidence>
<sequence length="120" mass="13798">MWPGFESRSGQGLRTPTRDAGAVANAKPMRIICSNVVCTKKIRSMPGKYAVYSCNNQEIQKDSRSFFRFLKNKPQKVQDNRQDLELNGLYRLLVYEDNVNMLGQNPQTIRENTEILLQSK</sequence>
<accession>A0ABQ8T9P4</accession>
<dbReference type="EMBL" id="JAJSOF020000013">
    <property type="protein sequence ID" value="KAJ4442395.1"/>
    <property type="molecule type" value="Genomic_DNA"/>
</dbReference>
<gene>
    <name evidence="2" type="ORF">ANN_03981</name>
</gene>
<organism evidence="2 3">
    <name type="scientific">Periplaneta americana</name>
    <name type="common">American cockroach</name>
    <name type="synonym">Blatta americana</name>
    <dbReference type="NCBI Taxonomy" id="6978"/>
    <lineage>
        <taxon>Eukaryota</taxon>
        <taxon>Metazoa</taxon>
        <taxon>Ecdysozoa</taxon>
        <taxon>Arthropoda</taxon>
        <taxon>Hexapoda</taxon>
        <taxon>Insecta</taxon>
        <taxon>Pterygota</taxon>
        <taxon>Neoptera</taxon>
        <taxon>Polyneoptera</taxon>
        <taxon>Dictyoptera</taxon>
        <taxon>Blattodea</taxon>
        <taxon>Blattoidea</taxon>
        <taxon>Blattidae</taxon>
        <taxon>Blattinae</taxon>
        <taxon>Periplaneta</taxon>
    </lineage>
</organism>
<feature type="region of interest" description="Disordered" evidence="1">
    <location>
        <begin position="1"/>
        <end position="22"/>
    </location>
</feature>